<evidence type="ECO:0000313" key="7">
    <source>
        <dbReference type="EMBL" id="SCL44659.1"/>
    </source>
</evidence>
<gene>
    <name evidence="7" type="ORF">GA0070606_0391</name>
</gene>
<dbReference type="GO" id="GO:0005737">
    <property type="term" value="C:cytoplasm"/>
    <property type="evidence" value="ECO:0007669"/>
    <property type="project" value="TreeGrafter"/>
</dbReference>
<dbReference type="AlphaFoldDB" id="A0A1C6TSM3"/>
<dbReference type="SUPFAM" id="SSF51905">
    <property type="entry name" value="FAD/NAD(P)-binding domain"/>
    <property type="match status" value="1"/>
</dbReference>
<keyword evidence="8" id="KW-1185">Reference proteome</keyword>
<evidence type="ECO:0000259" key="5">
    <source>
        <dbReference type="Pfam" id="PF07992"/>
    </source>
</evidence>
<reference evidence="8" key="1">
    <citation type="submission" date="2016-06" db="EMBL/GenBank/DDBJ databases">
        <authorList>
            <person name="Varghese N."/>
            <person name="Submissions Spin"/>
        </authorList>
    </citation>
    <scope>NUCLEOTIDE SEQUENCE [LARGE SCALE GENOMIC DNA]</scope>
    <source>
        <strain evidence="8">DSM 43903</strain>
    </source>
</reference>
<dbReference type="OrthoDB" id="1145at2"/>
<dbReference type="GO" id="GO:0016651">
    <property type="term" value="F:oxidoreductase activity, acting on NAD(P)H"/>
    <property type="evidence" value="ECO:0007669"/>
    <property type="project" value="TreeGrafter"/>
</dbReference>
<accession>A0A1C6TSM3</accession>
<protein>
    <submittedName>
        <fullName evidence="7">Reductase C-terminal</fullName>
    </submittedName>
</protein>
<keyword evidence="4" id="KW-0560">Oxidoreductase</keyword>
<name>A0A1C6TSM3_9ACTN</name>
<dbReference type="InterPro" id="IPR028202">
    <property type="entry name" value="Reductase_C"/>
</dbReference>
<dbReference type="EMBL" id="FMHZ01000002">
    <property type="protein sequence ID" value="SCL44659.1"/>
    <property type="molecule type" value="Genomic_DNA"/>
</dbReference>
<evidence type="ECO:0000256" key="1">
    <source>
        <dbReference type="ARBA" id="ARBA00001974"/>
    </source>
</evidence>
<dbReference type="PANTHER" id="PTHR43557">
    <property type="entry name" value="APOPTOSIS-INDUCING FACTOR 1"/>
    <property type="match status" value="1"/>
</dbReference>
<dbReference type="InterPro" id="IPR016156">
    <property type="entry name" value="FAD/NAD-linked_Rdtase_dimer_sf"/>
</dbReference>
<dbReference type="Pfam" id="PF14759">
    <property type="entry name" value="Reductase_C"/>
    <property type="match status" value="1"/>
</dbReference>
<evidence type="ECO:0000313" key="8">
    <source>
        <dbReference type="Proteomes" id="UP000199001"/>
    </source>
</evidence>
<proteinExistence type="predicted"/>
<dbReference type="Gene3D" id="3.30.390.30">
    <property type="match status" value="1"/>
</dbReference>
<feature type="domain" description="Reductase C-terminal" evidence="6">
    <location>
        <begin position="330"/>
        <end position="398"/>
    </location>
</feature>
<dbReference type="Pfam" id="PF07992">
    <property type="entry name" value="Pyr_redox_2"/>
    <property type="match status" value="1"/>
</dbReference>
<evidence type="ECO:0000256" key="2">
    <source>
        <dbReference type="ARBA" id="ARBA00022630"/>
    </source>
</evidence>
<dbReference type="InterPro" id="IPR050446">
    <property type="entry name" value="FAD-oxidoreductase/Apoptosis"/>
</dbReference>
<dbReference type="PANTHER" id="PTHR43557:SF2">
    <property type="entry name" value="RIESKE DOMAIN-CONTAINING PROTEIN-RELATED"/>
    <property type="match status" value="1"/>
</dbReference>
<dbReference type="PRINTS" id="PR00469">
    <property type="entry name" value="PNDRDTASEII"/>
</dbReference>
<dbReference type="PRINTS" id="PR00368">
    <property type="entry name" value="FADPNR"/>
</dbReference>
<feature type="domain" description="FAD/NAD(P)-binding" evidence="5">
    <location>
        <begin position="6"/>
        <end position="308"/>
    </location>
</feature>
<evidence type="ECO:0000256" key="3">
    <source>
        <dbReference type="ARBA" id="ARBA00022827"/>
    </source>
</evidence>
<evidence type="ECO:0000256" key="4">
    <source>
        <dbReference type="ARBA" id="ARBA00023002"/>
    </source>
</evidence>
<organism evidence="7 8">
    <name type="scientific">Micromonospora citrea</name>
    <dbReference type="NCBI Taxonomy" id="47855"/>
    <lineage>
        <taxon>Bacteria</taxon>
        <taxon>Bacillati</taxon>
        <taxon>Actinomycetota</taxon>
        <taxon>Actinomycetes</taxon>
        <taxon>Micromonosporales</taxon>
        <taxon>Micromonosporaceae</taxon>
        <taxon>Micromonospora</taxon>
    </lineage>
</organism>
<keyword evidence="2" id="KW-0285">Flavoprotein</keyword>
<comment type="cofactor">
    <cofactor evidence="1">
        <name>FAD</name>
        <dbReference type="ChEBI" id="CHEBI:57692"/>
    </cofactor>
</comment>
<dbReference type="STRING" id="47855.GA0070606_0391"/>
<evidence type="ECO:0000259" key="6">
    <source>
        <dbReference type="Pfam" id="PF14759"/>
    </source>
</evidence>
<dbReference type="RefSeq" id="WP_091094776.1">
    <property type="nucleotide sequence ID" value="NZ_FMHZ01000002.1"/>
</dbReference>
<sequence>MSDPRRIVVVGASLAGLRAAEALRRSGYAGELVLVGDEPHPPYDRPPLTKQVLDGGWRPDQTTLPVPAGLDVTWRLGVAAGGLDVSAHVVRLADGTRLPYDGAVLATGARARRWPGPTTPAGVHTVRGLDDATAVAEALPRADRLLVVGAGFLGGEVAAAARALGVAVTLIEPRELPLLAPTGPHVGRFVAALHRANGVDLRLGVGVRALTGNGRGELTGAELTDGARVAADLAVLALGAEPNVEWLAGSGLLVDAGLVCDGYCRPLRHDGRPAPDVVAAGDLTRWPHPLAGDELVSLGHWSNAVEQASVAAQTLLRPDTSPGYRPVPSFWSDLYGVRMRSVGLPHLADTTEVVEHDDARHRLVVTYHRDGRLVGALTANRTSRLAHYQALIQRRLTDPQPQPARGAS</sequence>
<dbReference type="InterPro" id="IPR023753">
    <property type="entry name" value="FAD/NAD-binding_dom"/>
</dbReference>
<keyword evidence="3" id="KW-0274">FAD</keyword>
<dbReference type="Proteomes" id="UP000199001">
    <property type="component" value="Unassembled WGS sequence"/>
</dbReference>
<dbReference type="SUPFAM" id="SSF55424">
    <property type="entry name" value="FAD/NAD-linked reductases, dimerisation (C-terminal) domain"/>
    <property type="match status" value="1"/>
</dbReference>
<dbReference type="Gene3D" id="3.50.50.60">
    <property type="entry name" value="FAD/NAD(P)-binding domain"/>
    <property type="match status" value="2"/>
</dbReference>
<dbReference type="InterPro" id="IPR036188">
    <property type="entry name" value="FAD/NAD-bd_sf"/>
</dbReference>